<dbReference type="PANTHER" id="PTHR23113:SF368">
    <property type="entry name" value="CELL DIVISION CONTROL PROTEIN 25"/>
    <property type="match status" value="1"/>
</dbReference>
<dbReference type="Pfam" id="PF00617">
    <property type="entry name" value="RasGEF"/>
    <property type="match status" value="1"/>
</dbReference>
<dbReference type="Proteomes" id="UP000269721">
    <property type="component" value="Unassembled WGS sequence"/>
</dbReference>
<dbReference type="OrthoDB" id="546434at2759"/>
<dbReference type="InterPro" id="IPR041681">
    <property type="entry name" value="PH_9"/>
</dbReference>
<dbReference type="PROSITE" id="PS50009">
    <property type="entry name" value="RASGEF_CAT"/>
    <property type="match status" value="1"/>
</dbReference>
<evidence type="ECO:0008006" key="8">
    <source>
        <dbReference type="Google" id="ProtNLM"/>
    </source>
</evidence>
<evidence type="ECO:0000259" key="4">
    <source>
        <dbReference type="PROSITE" id="PS50003"/>
    </source>
</evidence>
<evidence type="ECO:0000313" key="7">
    <source>
        <dbReference type="Proteomes" id="UP000269721"/>
    </source>
</evidence>
<evidence type="ECO:0000259" key="5">
    <source>
        <dbReference type="PROSITE" id="PS50009"/>
    </source>
</evidence>
<reference evidence="7" key="1">
    <citation type="journal article" date="2018" name="Nat. Microbiol.">
        <title>Leveraging single-cell genomics to expand the fungal tree of life.</title>
        <authorList>
            <person name="Ahrendt S.R."/>
            <person name="Quandt C.A."/>
            <person name="Ciobanu D."/>
            <person name="Clum A."/>
            <person name="Salamov A."/>
            <person name="Andreopoulos B."/>
            <person name="Cheng J.F."/>
            <person name="Woyke T."/>
            <person name="Pelin A."/>
            <person name="Henrissat B."/>
            <person name="Reynolds N.K."/>
            <person name="Benny G.L."/>
            <person name="Smith M.E."/>
            <person name="James T.Y."/>
            <person name="Grigoriev I.V."/>
        </authorList>
    </citation>
    <scope>NUCLEOTIDE SEQUENCE [LARGE SCALE GENOMIC DNA]</scope>
</reference>
<dbReference type="Gene3D" id="2.30.29.30">
    <property type="entry name" value="Pleckstrin-homology domain (PH domain)/Phosphotyrosine-binding domain (PTB)"/>
    <property type="match status" value="1"/>
</dbReference>
<feature type="compositionally biased region" description="Low complexity" evidence="3">
    <location>
        <begin position="495"/>
        <end position="522"/>
    </location>
</feature>
<feature type="compositionally biased region" description="Basic and acidic residues" evidence="3">
    <location>
        <begin position="581"/>
        <end position="593"/>
    </location>
</feature>
<dbReference type="GO" id="GO:0005085">
    <property type="term" value="F:guanyl-nucleotide exchange factor activity"/>
    <property type="evidence" value="ECO:0007669"/>
    <property type="project" value="UniProtKB-KW"/>
</dbReference>
<evidence type="ECO:0000256" key="2">
    <source>
        <dbReference type="PROSITE-ProRule" id="PRU00168"/>
    </source>
</evidence>
<feature type="region of interest" description="Disordered" evidence="3">
    <location>
        <begin position="622"/>
        <end position="672"/>
    </location>
</feature>
<dbReference type="SUPFAM" id="SSF48366">
    <property type="entry name" value="Ras GEF"/>
    <property type="match status" value="1"/>
</dbReference>
<dbReference type="GO" id="GO:0007265">
    <property type="term" value="P:Ras protein signal transduction"/>
    <property type="evidence" value="ECO:0007669"/>
    <property type="project" value="TreeGrafter"/>
</dbReference>
<dbReference type="PANTHER" id="PTHR23113">
    <property type="entry name" value="GUANINE NUCLEOTIDE EXCHANGE FACTOR"/>
    <property type="match status" value="1"/>
</dbReference>
<dbReference type="InterPro" id="IPR001849">
    <property type="entry name" value="PH_domain"/>
</dbReference>
<dbReference type="EMBL" id="KZ994522">
    <property type="protein sequence ID" value="RKO92720.1"/>
    <property type="molecule type" value="Genomic_DNA"/>
</dbReference>
<dbReference type="InterPro" id="IPR023578">
    <property type="entry name" value="Ras_GEF_dom_sf"/>
</dbReference>
<dbReference type="InterPro" id="IPR001895">
    <property type="entry name" value="RASGEF_cat_dom"/>
</dbReference>
<feature type="compositionally biased region" description="Low complexity" evidence="3">
    <location>
        <begin position="233"/>
        <end position="251"/>
    </location>
</feature>
<accession>A0A4P9WNE3</accession>
<sequence length="757" mass="79976">PTRDRYPDSASTNVLDIPYKEIARQLALIDNKLFRSVTREDLASLAWSGPDKQTKAASIVAATHFFNKIVVWITKEILESEKIKRRYQIISHFINVAKWLLEYNDFNGLRSVTAALQSTPIYRLERTWAMIDRRDRAVFAKLTQLMSPDNNSDAYRRRLAASKVPCVPYLDLVLSIRVTPTTEDDNYRLSCALEPRSRSRGSSFSGTKAAPVVAVTVTITVAGPEGAQHRKQGSAASFGGFPSSAGAGAAPDPVVGVRRHPLRTEGGSEASADAEIDLDAEGDVGSPSSEVALPGSPTIAGSPPPLDGSGSRQPSKARRAPAALFGLGREGHRRSKSGSASIKSIMREPLSFLRIGGASGPTAMGGGVGVMISPATPSPVADDPSPDGGTGLSTGSSSSSSSSNEGDERGLGGGGGTWRGSGWSIFGRKDSFPKSPSNESAGPPPTPSGGGGGSAGGGSGHTREVSWSASSGMLGLGIRWGGTHRREGSDGKSVSGAASGPSSSGSPATSPTRSGSPRTPTPVIDDPGVRSPVSPSVQPPPNFVGPCLALGPSLQYQPPSPSRPRTTPTSSPLPIRAGALHKKDERSEDGSRARDRKWRRVWVSLAESGDLVLVRRNKNRAENATRGALPPETVPTMSEMPPVGGPMKSMENVQEKKRAESRKKKYAPESIRLSSTSTIDTAHDYTKRRNVLRLRPSSGRSLLLRCATLEDMEAWVNVIRRQSAQPRPPPETAPDPATDSSPLTRGSDSRSRSGHPP</sequence>
<dbReference type="PROSITE" id="PS50003">
    <property type="entry name" value="PH_DOMAIN"/>
    <property type="match status" value="1"/>
</dbReference>
<protein>
    <recommendedName>
        <fullName evidence="8">Ras guanine nucleotide exchange factor domain-containing protein</fullName>
    </recommendedName>
</protein>
<feature type="domain" description="PH" evidence="4">
    <location>
        <begin position="573"/>
        <end position="724"/>
    </location>
</feature>
<proteinExistence type="predicted"/>
<dbReference type="GO" id="GO:0005886">
    <property type="term" value="C:plasma membrane"/>
    <property type="evidence" value="ECO:0007669"/>
    <property type="project" value="TreeGrafter"/>
</dbReference>
<feature type="non-terminal residue" evidence="6">
    <location>
        <position position="1"/>
    </location>
</feature>
<name>A0A4P9WNE3_9FUNG</name>
<gene>
    <name evidence="6" type="ORF">BDK51DRAFT_28554</name>
</gene>
<feature type="region of interest" description="Disordered" evidence="3">
    <location>
        <begin position="368"/>
        <end position="597"/>
    </location>
</feature>
<organism evidence="6 7">
    <name type="scientific">Blyttiomyces helicus</name>
    <dbReference type="NCBI Taxonomy" id="388810"/>
    <lineage>
        <taxon>Eukaryota</taxon>
        <taxon>Fungi</taxon>
        <taxon>Fungi incertae sedis</taxon>
        <taxon>Chytridiomycota</taxon>
        <taxon>Chytridiomycota incertae sedis</taxon>
        <taxon>Chytridiomycetes</taxon>
        <taxon>Chytridiomycetes incertae sedis</taxon>
        <taxon>Blyttiomyces</taxon>
    </lineage>
</organism>
<feature type="compositionally biased region" description="Low complexity" evidence="3">
    <location>
        <begin position="393"/>
        <end position="403"/>
    </location>
</feature>
<evidence type="ECO:0000256" key="1">
    <source>
        <dbReference type="ARBA" id="ARBA00022658"/>
    </source>
</evidence>
<dbReference type="AlphaFoldDB" id="A0A4P9WNE3"/>
<keyword evidence="1 2" id="KW-0344">Guanine-nucleotide releasing factor</keyword>
<keyword evidence="7" id="KW-1185">Reference proteome</keyword>
<feature type="region of interest" description="Disordered" evidence="3">
    <location>
        <begin position="225"/>
        <end position="319"/>
    </location>
</feature>
<feature type="compositionally biased region" description="Low complexity" evidence="3">
    <location>
        <begin position="552"/>
        <end position="574"/>
    </location>
</feature>
<dbReference type="InterPro" id="IPR008937">
    <property type="entry name" value="Ras-like_GEF"/>
</dbReference>
<feature type="region of interest" description="Disordered" evidence="3">
    <location>
        <begin position="720"/>
        <end position="757"/>
    </location>
</feature>
<dbReference type="SUPFAM" id="SSF50729">
    <property type="entry name" value="PH domain-like"/>
    <property type="match status" value="1"/>
</dbReference>
<feature type="compositionally biased region" description="Acidic residues" evidence="3">
    <location>
        <begin position="272"/>
        <end position="282"/>
    </location>
</feature>
<dbReference type="SMART" id="SM00147">
    <property type="entry name" value="RasGEF"/>
    <property type="match status" value="1"/>
</dbReference>
<feature type="domain" description="Ras-GEF" evidence="5">
    <location>
        <begin position="18"/>
        <end position="254"/>
    </location>
</feature>
<feature type="compositionally biased region" description="Gly residues" evidence="3">
    <location>
        <begin position="448"/>
        <end position="460"/>
    </location>
</feature>
<evidence type="ECO:0000256" key="3">
    <source>
        <dbReference type="SAM" id="MobiDB-lite"/>
    </source>
</evidence>
<dbReference type="InterPro" id="IPR011993">
    <property type="entry name" value="PH-like_dom_sf"/>
</dbReference>
<dbReference type="InterPro" id="IPR036964">
    <property type="entry name" value="RASGEF_cat_dom_sf"/>
</dbReference>
<dbReference type="SMART" id="SM00233">
    <property type="entry name" value="PH"/>
    <property type="match status" value="1"/>
</dbReference>
<evidence type="ECO:0000313" key="6">
    <source>
        <dbReference type="EMBL" id="RKO92720.1"/>
    </source>
</evidence>
<dbReference type="Pfam" id="PF15410">
    <property type="entry name" value="PH_9"/>
    <property type="match status" value="1"/>
</dbReference>
<dbReference type="Gene3D" id="1.10.840.10">
    <property type="entry name" value="Ras guanine-nucleotide exchange factors catalytic domain"/>
    <property type="match status" value="1"/>
</dbReference>